<comment type="subcellular location">
    <subcellularLocation>
        <location evidence="1">Membrane</location>
        <topology evidence="1">Single-pass membrane protein</topology>
    </subcellularLocation>
</comment>
<protein>
    <submittedName>
        <fullName evidence="13">Uncharacterized protein</fullName>
    </submittedName>
</protein>
<dbReference type="PROSITE" id="PS01180">
    <property type="entry name" value="CUB"/>
    <property type="match status" value="1"/>
</dbReference>
<dbReference type="SUPFAM" id="SSF49854">
    <property type="entry name" value="Spermadhesin, CUB domain"/>
    <property type="match status" value="1"/>
</dbReference>
<feature type="disulfide bond" evidence="8">
    <location>
        <begin position="94"/>
        <end position="104"/>
    </location>
</feature>
<reference evidence="13 14" key="1">
    <citation type="journal article" date="2017" name="PLoS Biol.">
        <title>The sea cucumber genome provides insights into morphological evolution and visceral regeneration.</title>
        <authorList>
            <person name="Zhang X."/>
            <person name="Sun L."/>
            <person name="Yuan J."/>
            <person name="Sun Y."/>
            <person name="Gao Y."/>
            <person name="Zhang L."/>
            <person name="Li S."/>
            <person name="Dai H."/>
            <person name="Hamel J.F."/>
            <person name="Liu C."/>
            <person name="Yu Y."/>
            <person name="Liu S."/>
            <person name="Lin W."/>
            <person name="Guo K."/>
            <person name="Jin S."/>
            <person name="Xu P."/>
            <person name="Storey K.B."/>
            <person name="Huan P."/>
            <person name="Zhang T."/>
            <person name="Zhou Y."/>
            <person name="Zhang J."/>
            <person name="Lin C."/>
            <person name="Li X."/>
            <person name="Xing L."/>
            <person name="Huo D."/>
            <person name="Sun M."/>
            <person name="Wang L."/>
            <person name="Mercier A."/>
            <person name="Li F."/>
            <person name="Yang H."/>
            <person name="Xiang J."/>
        </authorList>
    </citation>
    <scope>NUCLEOTIDE SEQUENCE [LARGE SCALE GENOMIC DNA]</scope>
    <source>
        <strain evidence="13">Shaxun</strain>
        <tissue evidence="13">Muscle</tissue>
    </source>
</reference>
<dbReference type="Pfam" id="PF01822">
    <property type="entry name" value="WSC"/>
    <property type="match status" value="1"/>
</dbReference>
<evidence type="ECO:0000256" key="7">
    <source>
        <dbReference type="ARBA" id="ARBA00023180"/>
    </source>
</evidence>
<keyword evidence="4" id="KW-1133">Transmembrane helix</keyword>
<name>A0A2G8KAM7_STIJA</name>
<evidence type="ECO:0000313" key="13">
    <source>
        <dbReference type="EMBL" id="PIK45047.1"/>
    </source>
</evidence>
<proteinExistence type="predicted"/>
<accession>A0A2G8KAM7</accession>
<evidence type="ECO:0000256" key="6">
    <source>
        <dbReference type="ARBA" id="ARBA00023157"/>
    </source>
</evidence>
<feature type="chain" id="PRO_5013681349" evidence="9">
    <location>
        <begin position="18"/>
        <end position="346"/>
    </location>
</feature>
<evidence type="ECO:0000259" key="11">
    <source>
        <dbReference type="PROSITE" id="PS50287"/>
    </source>
</evidence>
<evidence type="ECO:0000256" key="8">
    <source>
        <dbReference type="PROSITE-ProRule" id="PRU00196"/>
    </source>
</evidence>
<dbReference type="PANTHER" id="PTHR24269">
    <property type="entry name" value="KREMEN PROTEIN"/>
    <property type="match status" value="1"/>
</dbReference>
<feature type="signal peptide" evidence="9">
    <location>
        <begin position="1"/>
        <end position="17"/>
    </location>
</feature>
<organism evidence="13 14">
    <name type="scientific">Stichopus japonicus</name>
    <name type="common">Sea cucumber</name>
    <dbReference type="NCBI Taxonomy" id="307972"/>
    <lineage>
        <taxon>Eukaryota</taxon>
        <taxon>Metazoa</taxon>
        <taxon>Echinodermata</taxon>
        <taxon>Eleutherozoa</taxon>
        <taxon>Echinozoa</taxon>
        <taxon>Holothuroidea</taxon>
        <taxon>Aspidochirotacea</taxon>
        <taxon>Aspidochirotida</taxon>
        <taxon>Stichopodidae</taxon>
        <taxon>Apostichopus</taxon>
    </lineage>
</organism>
<keyword evidence="2" id="KW-0812">Transmembrane</keyword>
<dbReference type="STRING" id="307972.A0A2G8KAM7"/>
<comment type="caution">
    <text evidence="13">The sequence shown here is derived from an EMBL/GenBank/DDBJ whole genome shotgun (WGS) entry which is preliminary data.</text>
</comment>
<dbReference type="InterPro" id="IPR002889">
    <property type="entry name" value="WSC_carb-bd"/>
</dbReference>
<gene>
    <name evidence="13" type="ORF">BSL78_18103</name>
</gene>
<feature type="domain" description="SRCR" evidence="11">
    <location>
        <begin position="20"/>
        <end position="120"/>
    </location>
</feature>
<evidence type="ECO:0000259" key="12">
    <source>
        <dbReference type="PROSITE" id="PS51212"/>
    </source>
</evidence>
<evidence type="ECO:0000256" key="9">
    <source>
        <dbReference type="SAM" id="SignalP"/>
    </source>
</evidence>
<dbReference type="InterPro" id="IPR036772">
    <property type="entry name" value="SRCR-like_dom_sf"/>
</dbReference>
<comment type="caution">
    <text evidence="8">Lacks conserved residue(s) required for the propagation of feature annotation.</text>
</comment>
<keyword evidence="3 9" id="KW-0732">Signal</keyword>
<dbReference type="InterPro" id="IPR000859">
    <property type="entry name" value="CUB_dom"/>
</dbReference>
<keyword evidence="5" id="KW-0472">Membrane</keyword>
<dbReference type="Proteomes" id="UP000230750">
    <property type="component" value="Unassembled WGS sequence"/>
</dbReference>
<dbReference type="InterPro" id="IPR001190">
    <property type="entry name" value="SRCR"/>
</dbReference>
<dbReference type="PANTHER" id="PTHR24269:SF26">
    <property type="entry name" value="KRINGLE-CONTAINING PROTEIN MARKING THE EYE AND THE NOSE"/>
    <property type="match status" value="1"/>
</dbReference>
<evidence type="ECO:0000256" key="2">
    <source>
        <dbReference type="ARBA" id="ARBA00022692"/>
    </source>
</evidence>
<dbReference type="InterPro" id="IPR035914">
    <property type="entry name" value="Sperma_CUB_dom_sf"/>
</dbReference>
<dbReference type="Gene3D" id="2.60.120.290">
    <property type="entry name" value="Spermadhesin, CUB domain"/>
    <property type="match status" value="1"/>
</dbReference>
<feature type="domain" description="WSC" evidence="12">
    <location>
        <begin position="121"/>
        <end position="217"/>
    </location>
</feature>
<feature type="domain" description="CUB" evidence="10">
    <location>
        <begin position="221"/>
        <end position="265"/>
    </location>
</feature>
<dbReference type="SUPFAM" id="SSF56487">
    <property type="entry name" value="SRCR-like"/>
    <property type="match status" value="1"/>
</dbReference>
<dbReference type="Gene3D" id="3.10.250.10">
    <property type="entry name" value="SRCR-like domain"/>
    <property type="match status" value="1"/>
</dbReference>
<evidence type="ECO:0000256" key="5">
    <source>
        <dbReference type="ARBA" id="ARBA00023136"/>
    </source>
</evidence>
<keyword evidence="6 8" id="KW-1015">Disulfide bond</keyword>
<evidence type="ECO:0000313" key="14">
    <source>
        <dbReference type="Proteomes" id="UP000230750"/>
    </source>
</evidence>
<evidence type="ECO:0000256" key="1">
    <source>
        <dbReference type="ARBA" id="ARBA00004167"/>
    </source>
</evidence>
<keyword evidence="7" id="KW-0325">Glycoprotein</keyword>
<dbReference type="EMBL" id="MRZV01000738">
    <property type="protein sequence ID" value="PIK45047.1"/>
    <property type="molecule type" value="Genomic_DNA"/>
</dbReference>
<dbReference type="SMART" id="SM00321">
    <property type="entry name" value="WSC"/>
    <property type="match status" value="1"/>
</dbReference>
<evidence type="ECO:0000259" key="10">
    <source>
        <dbReference type="PROSITE" id="PS01180"/>
    </source>
</evidence>
<evidence type="ECO:0000256" key="3">
    <source>
        <dbReference type="ARBA" id="ARBA00022729"/>
    </source>
</evidence>
<dbReference type="GO" id="GO:0005886">
    <property type="term" value="C:plasma membrane"/>
    <property type="evidence" value="ECO:0007669"/>
    <property type="project" value="TreeGrafter"/>
</dbReference>
<dbReference type="PROSITE" id="PS51212">
    <property type="entry name" value="WSC"/>
    <property type="match status" value="1"/>
</dbReference>
<dbReference type="InterPro" id="IPR051836">
    <property type="entry name" value="Kremen_rcpt"/>
</dbReference>
<keyword evidence="14" id="KW-1185">Reference proteome</keyword>
<dbReference type="OrthoDB" id="6612188at2759"/>
<dbReference type="AlphaFoldDB" id="A0A2G8KAM7"/>
<evidence type="ECO:0000256" key="4">
    <source>
        <dbReference type="ARBA" id="ARBA00022989"/>
    </source>
</evidence>
<sequence>MVAVSLILWNLIQTVSPSEFRKREGTFALHPRHVWTGIVRSTEIGEGDLTICAEDDSWSLQAANGICKDLGFEEGVMLFGRRDIELSAMESVDCIFYEESGAYCRRRRTPCSKAAWVSCQFPGYIGCYSFDPNGLPFEQYQRSAGYSDEMAIEICTSRCSKNYFAYAGLEDGSRCYCGNNAPMGIHQADRSSCMKPCNDDAKQSCGGIGHIAVYESKLGKCNGTYSVHGGNWYIASPGFPGNYNPSTSCFWMFITPTFTDTTVNIIGMDLTHDETLRIMSYANGDSKATSDQTWSTNREADVNRGTWRLNLKANSISAGIAFIFTSNPGSQGNRQFLMQFKVNNGR</sequence>
<dbReference type="PROSITE" id="PS50287">
    <property type="entry name" value="SRCR_2"/>
    <property type="match status" value="1"/>
</dbReference>